<organism evidence="2">
    <name type="scientific">Arundo donax</name>
    <name type="common">Giant reed</name>
    <name type="synonym">Donax arundinaceus</name>
    <dbReference type="NCBI Taxonomy" id="35708"/>
    <lineage>
        <taxon>Eukaryota</taxon>
        <taxon>Viridiplantae</taxon>
        <taxon>Streptophyta</taxon>
        <taxon>Embryophyta</taxon>
        <taxon>Tracheophyta</taxon>
        <taxon>Spermatophyta</taxon>
        <taxon>Magnoliopsida</taxon>
        <taxon>Liliopsida</taxon>
        <taxon>Poales</taxon>
        <taxon>Poaceae</taxon>
        <taxon>PACMAD clade</taxon>
        <taxon>Arundinoideae</taxon>
        <taxon>Arundineae</taxon>
        <taxon>Arundo</taxon>
    </lineage>
</organism>
<name>A0A0A8YNS6_ARUDO</name>
<keyword evidence="1" id="KW-1133">Transmembrane helix</keyword>
<feature type="transmembrane region" description="Helical" evidence="1">
    <location>
        <begin position="25"/>
        <end position="51"/>
    </location>
</feature>
<keyword evidence="1" id="KW-0812">Transmembrane</keyword>
<dbReference type="EMBL" id="GBRH01269451">
    <property type="protein sequence ID" value="JAD28444.1"/>
    <property type="molecule type" value="Transcribed_RNA"/>
</dbReference>
<protein>
    <submittedName>
        <fullName evidence="2">Uncharacterized protein</fullName>
    </submittedName>
</protein>
<sequence>MIFALTEICLGSAMSILVTSFLVSQLVLMFFLVVFLLILSKVIWWCIFFLCNRYHTQ</sequence>
<reference evidence="2" key="2">
    <citation type="journal article" date="2015" name="Data Brief">
        <title>Shoot transcriptome of the giant reed, Arundo donax.</title>
        <authorList>
            <person name="Barrero R.A."/>
            <person name="Guerrero F.D."/>
            <person name="Moolhuijzen P."/>
            <person name="Goolsby J.A."/>
            <person name="Tidwell J."/>
            <person name="Bellgard S.E."/>
            <person name="Bellgard M.I."/>
        </authorList>
    </citation>
    <scope>NUCLEOTIDE SEQUENCE</scope>
    <source>
        <tissue evidence="2">Shoot tissue taken approximately 20 cm above the soil surface</tissue>
    </source>
</reference>
<evidence type="ECO:0000256" key="1">
    <source>
        <dbReference type="SAM" id="Phobius"/>
    </source>
</evidence>
<reference evidence="2" key="1">
    <citation type="submission" date="2014-09" db="EMBL/GenBank/DDBJ databases">
        <authorList>
            <person name="Magalhaes I.L.F."/>
            <person name="Oliveira U."/>
            <person name="Santos F.R."/>
            <person name="Vidigal T.H.D.A."/>
            <person name="Brescovit A.D."/>
            <person name="Santos A.J."/>
        </authorList>
    </citation>
    <scope>NUCLEOTIDE SEQUENCE</scope>
    <source>
        <tissue evidence="2">Shoot tissue taken approximately 20 cm above the soil surface</tissue>
    </source>
</reference>
<proteinExistence type="predicted"/>
<accession>A0A0A8YNS6</accession>
<dbReference type="AlphaFoldDB" id="A0A0A8YNS6"/>
<evidence type="ECO:0000313" key="2">
    <source>
        <dbReference type="EMBL" id="JAD28444.1"/>
    </source>
</evidence>
<keyword evidence="1" id="KW-0472">Membrane</keyword>